<feature type="region of interest" description="Disordered" evidence="1">
    <location>
        <begin position="32"/>
        <end position="101"/>
    </location>
</feature>
<evidence type="ECO:0000313" key="2">
    <source>
        <dbReference type="EMBL" id="KAK8935046.1"/>
    </source>
</evidence>
<organism evidence="2 3">
    <name type="scientific">Platanthera zijinensis</name>
    <dbReference type="NCBI Taxonomy" id="2320716"/>
    <lineage>
        <taxon>Eukaryota</taxon>
        <taxon>Viridiplantae</taxon>
        <taxon>Streptophyta</taxon>
        <taxon>Embryophyta</taxon>
        <taxon>Tracheophyta</taxon>
        <taxon>Spermatophyta</taxon>
        <taxon>Magnoliopsida</taxon>
        <taxon>Liliopsida</taxon>
        <taxon>Asparagales</taxon>
        <taxon>Orchidaceae</taxon>
        <taxon>Orchidoideae</taxon>
        <taxon>Orchideae</taxon>
        <taxon>Orchidinae</taxon>
        <taxon>Platanthera</taxon>
    </lineage>
</organism>
<feature type="compositionally biased region" description="Basic and acidic residues" evidence="1">
    <location>
        <begin position="47"/>
        <end position="58"/>
    </location>
</feature>
<comment type="caution">
    <text evidence="2">The sequence shown here is derived from an EMBL/GenBank/DDBJ whole genome shotgun (WGS) entry which is preliminary data.</text>
</comment>
<reference evidence="2 3" key="1">
    <citation type="journal article" date="2022" name="Nat. Plants">
        <title>Genomes of leafy and leafless Platanthera orchids illuminate the evolution of mycoheterotrophy.</title>
        <authorList>
            <person name="Li M.H."/>
            <person name="Liu K.W."/>
            <person name="Li Z."/>
            <person name="Lu H.C."/>
            <person name="Ye Q.L."/>
            <person name="Zhang D."/>
            <person name="Wang J.Y."/>
            <person name="Li Y.F."/>
            <person name="Zhong Z.M."/>
            <person name="Liu X."/>
            <person name="Yu X."/>
            <person name="Liu D.K."/>
            <person name="Tu X.D."/>
            <person name="Liu B."/>
            <person name="Hao Y."/>
            <person name="Liao X.Y."/>
            <person name="Jiang Y.T."/>
            <person name="Sun W.H."/>
            <person name="Chen J."/>
            <person name="Chen Y.Q."/>
            <person name="Ai Y."/>
            <person name="Zhai J.W."/>
            <person name="Wu S.S."/>
            <person name="Zhou Z."/>
            <person name="Hsiao Y.Y."/>
            <person name="Wu W.L."/>
            <person name="Chen Y.Y."/>
            <person name="Lin Y.F."/>
            <person name="Hsu J.L."/>
            <person name="Li C.Y."/>
            <person name="Wang Z.W."/>
            <person name="Zhao X."/>
            <person name="Zhong W.Y."/>
            <person name="Ma X.K."/>
            <person name="Ma L."/>
            <person name="Huang J."/>
            <person name="Chen G.Z."/>
            <person name="Huang M.Z."/>
            <person name="Huang L."/>
            <person name="Peng D.H."/>
            <person name="Luo Y.B."/>
            <person name="Zou S.Q."/>
            <person name="Chen S.P."/>
            <person name="Lan S."/>
            <person name="Tsai W.C."/>
            <person name="Van de Peer Y."/>
            <person name="Liu Z.J."/>
        </authorList>
    </citation>
    <scope>NUCLEOTIDE SEQUENCE [LARGE SCALE GENOMIC DNA]</scope>
    <source>
        <strain evidence="2">Lor287</strain>
    </source>
</reference>
<evidence type="ECO:0000313" key="3">
    <source>
        <dbReference type="Proteomes" id="UP001418222"/>
    </source>
</evidence>
<dbReference type="Proteomes" id="UP001418222">
    <property type="component" value="Unassembled WGS sequence"/>
</dbReference>
<keyword evidence="3" id="KW-1185">Reference proteome</keyword>
<gene>
    <name evidence="2" type="ORF">KSP39_PZI013967</name>
</gene>
<feature type="compositionally biased region" description="Polar residues" evidence="1">
    <location>
        <begin position="92"/>
        <end position="101"/>
    </location>
</feature>
<sequence>MTNEQCIARHLHNQSTISMRNASMTETKRAIQRASNRERSQRRRAQMSKEQREAERAYNRSYQRARRAHMTEAQRSHQREIMRSSAQRKRQQLLQSSHQATMLAATSSRHLEHINMTWVTNADNDVVHRYSLTTVPSMPSFVLCEYLRLENHQQRIHILYHCLTAPSQQCLPTQVKILL</sequence>
<name>A0AAP0BB77_9ASPA</name>
<proteinExistence type="predicted"/>
<accession>A0AAP0BB77</accession>
<dbReference type="AlphaFoldDB" id="A0AAP0BB77"/>
<evidence type="ECO:0000256" key="1">
    <source>
        <dbReference type="SAM" id="MobiDB-lite"/>
    </source>
</evidence>
<dbReference type="EMBL" id="JBBWWQ010000011">
    <property type="protein sequence ID" value="KAK8935046.1"/>
    <property type="molecule type" value="Genomic_DNA"/>
</dbReference>
<protein>
    <submittedName>
        <fullName evidence="2">Uncharacterized protein</fullName>
    </submittedName>
</protein>
<feature type="compositionally biased region" description="Basic and acidic residues" evidence="1">
    <location>
        <begin position="69"/>
        <end position="82"/>
    </location>
</feature>